<dbReference type="Gene3D" id="3.60.15.10">
    <property type="entry name" value="Ribonuclease Z/Hydroxyacylglutathione hydrolase-like"/>
    <property type="match status" value="1"/>
</dbReference>
<comment type="similarity">
    <text evidence="4">Belongs to the metallo-beta-lactamase superfamily. Class-B beta-lactamase family.</text>
</comment>
<dbReference type="OrthoDB" id="9815874at2"/>
<evidence type="ECO:0000256" key="9">
    <source>
        <dbReference type="ARBA" id="ARBA00022764"/>
    </source>
</evidence>
<evidence type="ECO:0000256" key="3">
    <source>
        <dbReference type="ARBA" id="ARBA00004418"/>
    </source>
</evidence>
<dbReference type="InterPro" id="IPR001279">
    <property type="entry name" value="Metallo-B-lactamas"/>
</dbReference>
<comment type="cofactor">
    <cofactor evidence="2">
        <name>Zn(2+)</name>
        <dbReference type="ChEBI" id="CHEBI:29105"/>
    </cofactor>
</comment>
<evidence type="ECO:0000256" key="7">
    <source>
        <dbReference type="ARBA" id="ARBA00022723"/>
    </source>
</evidence>
<dbReference type="SUPFAM" id="SSF56281">
    <property type="entry name" value="Metallo-hydrolase/oxidoreductase"/>
    <property type="match status" value="1"/>
</dbReference>
<dbReference type="AlphaFoldDB" id="Q1YVS5"/>
<evidence type="ECO:0000259" key="14">
    <source>
        <dbReference type="SMART" id="SM00849"/>
    </source>
</evidence>
<protein>
    <recommendedName>
        <fullName evidence="6">beta-lactamase</fullName>
        <ecNumber evidence="6">3.5.2.6</ecNumber>
    </recommendedName>
</protein>
<dbReference type="RefSeq" id="WP_006229611.1">
    <property type="nucleotide sequence ID" value="NZ_CH724134.1"/>
</dbReference>
<evidence type="ECO:0000256" key="10">
    <source>
        <dbReference type="ARBA" id="ARBA00022801"/>
    </source>
</evidence>
<dbReference type="NCBIfam" id="NF033088">
    <property type="entry name" value="bla_subclass_B1"/>
    <property type="match status" value="1"/>
</dbReference>
<dbReference type="EMBL" id="AAPH01000063">
    <property type="protein sequence ID" value="EAS40383.1"/>
    <property type="molecule type" value="Genomic_DNA"/>
</dbReference>
<evidence type="ECO:0000256" key="8">
    <source>
        <dbReference type="ARBA" id="ARBA00022729"/>
    </source>
</evidence>
<comment type="subunit">
    <text evidence="5">Monomer.</text>
</comment>
<evidence type="ECO:0000256" key="11">
    <source>
        <dbReference type="ARBA" id="ARBA00022833"/>
    </source>
</evidence>
<keyword evidence="9" id="KW-0574">Periplasm</keyword>
<comment type="caution">
    <text evidence="15">The sequence shown here is derived from an EMBL/GenBank/DDBJ whole genome shotgun (WGS) entry which is preliminary data.</text>
</comment>
<keyword evidence="11" id="KW-0862">Zinc</keyword>
<organism evidence="15 16">
    <name type="scientific">Photobacterium profundum 3TCK</name>
    <dbReference type="NCBI Taxonomy" id="314280"/>
    <lineage>
        <taxon>Bacteria</taxon>
        <taxon>Pseudomonadati</taxon>
        <taxon>Pseudomonadota</taxon>
        <taxon>Gammaproteobacteria</taxon>
        <taxon>Vibrionales</taxon>
        <taxon>Vibrionaceae</taxon>
        <taxon>Photobacterium</taxon>
    </lineage>
</organism>
<dbReference type="InterPro" id="IPR050855">
    <property type="entry name" value="NDM-1-like"/>
</dbReference>
<keyword evidence="7" id="KW-0479">Metal-binding</keyword>
<dbReference type="EC" id="3.5.2.6" evidence="6"/>
<evidence type="ECO:0000256" key="6">
    <source>
        <dbReference type="ARBA" id="ARBA00012865"/>
    </source>
</evidence>
<dbReference type="InterPro" id="IPR058199">
    <property type="entry name" value="BlaB//VIM/IMP-1"/>
</dbReference>
<evidence type="ECO:0000313" key="15">
    <source>
        <dbReference type="EMBL" id="EAS40383.1"/>
    </source>
</evidence>
<dbReference type="GO" id="GO:0017001">
    <property type="term" value="P:antibiotic catabolic process"/>
    <property type="evidence" value="ECO:0007669"/>
    <property type="project" value="UniProtKB-ARBA"/>
</dbReference>
<feature type="signal peptide" evidence="13">
    <location>
        <begin position="1"/>
        <end position="21"/>
    </location>
</feature>
<keyword evidence="10" id="KW-0378">Hydrolase</keyword>
<accession>Q1YVS5</accession>
<dbReference type="Proteomes" id="UP000003789">
    <property type="component" value="Unassembled WGS sequence"/>
</dbReference>
<dbReference type="InterPro" id="IPR036866">
    <property type="entry name" value="RibonucZ/Hydroxyglut_hydro"/>
</dbReference>
<evidence type="ECO:0000313" key="16">
    <source>
        <dbReference type="Proteomes" id="UP000003789"/>
    </source>
</evidence>
<evidence type="ECO:0000256" key="5">
    <source>
        <dbReference type="ARBA" id="ARBA00011245"/>
    </source>
</evidence>
<evidence type="ECO:0000256" key="1">
    <source>
        <dbReference type="ARBA" id="ARBA00001526"/>
    </source>
</evidence>
<keyword evidence="8 13" id="KW-0732">Signal</keyword>
<comment type="catalytic activity">
    <reaction evidence="1">
        <text>a beta-lactam + H2O = a substituted beta-amino acid</text>
        <dbReference type="Rhea" id="RHEA:20401"/>
        <dbReference type="ChEBI" id="CHEBI:15377"/>
        <dbReference type="ChEBI" id="CHEBI:35627"/>
        <dbReference type="ChEBI" id="CHEBI:140347"/>
        <dbReference type="EC" id="3.5.2.6"/>
    </reaction>
</comment>
<feature type="chain" id="PRO_5004197875" description="beta-lactamase" evidence="13">
    <location>
        <begin position="22"/>
        <end position="251"/>
    </location>
</feature>
<dbReference type="PANTHER" id="PTHR42951:SF4">
    <property type="entry name" value="ACYL-COENZYME A THIOESTERASE MBLAC2"/>
    <property type="match status" value="1"/>
</dbReference>
<name>Q1YVS5_9GAMM</name>
<evidence type="ECO:0000256" key="4">
    <source>
        <dbReference type="ARBA" id="ARBA00005250"/>
    </source>
</evidence>
<dbReference type="NCBIfam" id="NF012229">
    <property type="entry name" value="bla_class_B_core"/>
    <property type="match status" value="1"/>
</dbReference>
<evidence type="ECO:0000256" key="13">
    <source>
        <dbReference type="SAM" id="SignalP"/>
    </source>
</evidence>
<gene>
    <name evidence="15" type="ORF">P3TCK_07976</name>
</gene>
<keyword evidence="12" id="KW-0046">Antibiotic resistance</keyword>
<proteinExistence type="inferred from homology"/>
<dbReference type="HOGENOM" id="CLU_068048_0_0_6"/>
<evidence type="ECO:0000256" key="2">
    <source>
        <dbReference type="ARBA" id="ARBA00001947"/>
    </source>
</evidence>
<feature type="domain" description="Metallo-beta-lactamase" evidence="14">
    <location>
        <begin position="59"/>
        <end position="227"/>
    </location>
</feature>
<dbReference type="Pfam" id="PF00753">
    <property type="entry name" value="Lactamase_B"/>
    <property type="match status" value="1"/>
</dbReference>
<dbReference type="SMART" id="SM00849">
    <property type="entry name" value="Lactamase_B"/>
    <property type="match status" value="1"/>
</dbReference>
<comment type="subcellular location">
    <subcellularLocation>
        <location evidence="3">Periplasm</location>
    </subcellularLocation>
</comment>
<reference evidence="15 16" key="1">
    <citation type="submission" date="2006-03" db="EMBL/GenBank/DDBJ databases">
        <authorList>
            <person name="Bartlett D.H."/>
            <person name="Valle G."/>
            <person name="Lauro F.M."/>
            <person name="Vezzi A."/>
            <person name="Simonato F."/>
            <person name="Eloe E."/>
            <person name="Vitulo N."/>
            <person name="Stratton T.K."/>
            <person name="D'angelo M."/>
            <person name="Ferriera S."/>
            <person name="Johnson J."/>
            <person name="Kravitz S."/>
            <person name="Beeson K."/>
            <person name="Sutton G."/>
            <person name="Rogers Y."/>
            <person name="Friedman R."/>
            <person name="Frazier M."/>
            <person name="Venter J.C."/>
        </authorList>
    </citation>
    <scope>NUCLEOTIDE SEQUENCE [LARGE SCALE GENOMIC DNA]</scope>
    <source>
        <strain evidence="15 16">3TCK</strain>
    </source>
</reference>
<dbReference type="PANTHER" id="PTHR42951">
    <property type="entry name" value="METALLO-BETA-LACTAMASE DOMAIN-CONTAINING"/>
    <property type="match status" value="1"/>
</dbReference>
<evidence type="ECO:0000256" key="12">
    <source>
        <dbReference type="ARBA" id="ARBA00023251"/>
    </source>
</evidence>
<sequence>MNKLILSLLFVFSLTSLPSFAENNNSKLDITLVTDNVYLVKSYRILKPLDPLEQSITMDANSIIYVDGKDAYYIDTPWNATDMPELMAWLDDHELILKKTVFTHFHEDQTGGLNYLLDHKFETYASQKTNQLLIKEGKSAANNEFTVGSFEFLKDKIEVYYPGAGHTSDNLVVWLPKENVLIGGCLLRASEIKNIGWIGDADTEQWTQSVQKVQGKFPNVKFVIPGHGAVGGNHSIITHTIKVVNEFNTKK</sequence>